<keyword evidence="2" id="KW-0378">Hydrolase</keyword>
<dbReference type="Pfam" id="PF14310">
    <property type="entry name" value="Fn3-like"/>
    <property type="match status" value="1"/>
</dbReference>
<protein>
    <submittedName>
        <fullName evidence="4">Fibronectin type III-like domain-containing protein</fullName>
    </submittedName>
</protein>
<dbReference type="SUPFAM" id="SSF51445">
    <property type="entry name" value="(Trans)glycosidases"/>
    <property type="match status" value="1"/>
</dbReference>
<dbReference type="GO" id="GO:0004553">
    <property type="term" value="F:hydrolase activity, hydrolyzing O-glycosyl compounds"/>
    <property type="evidence" value="ECO:0007669"/>
    <property type="project" value="InterPro"/>
</dbReference>
<dbReference type="Proteomes" id="UP000182624">
    <property type="component" value="Unassembled WGS sequence"/>
</dbReference>
<evidence type="ECO:0000256" key="1">
    <source>
        <dbReference type="ARBA" id="ARBA00005336"/>
    </source>
</evidence>
<dbReference type="Pfam" id="PF00933">
    <property type="entry name" value="Glyco_hydro_3"/>
    <property type="match status" value="1"/>
</dbReference>
<dbReference type="Gene3D" id="3.20.20.300">
    <property type="entry name" value="Glycoside hydrolase, family 3, N-terminal domain"/>
    <property type="match status" value="1"/>
</dbReference>
<dbReference type="RefSeq" id="WP_330391856.1">
    <property type="nucleotide sequence ID" value="NZ_FOXO01000038.1"/>
</dbReference>
<dbReference type="InterPro" id="IPR050288">
    <property type="entry name" value="Cellulose_deg_GH3"/>
</dbReference>
<dbReference type="EMBL" id="FOXO01000038">
    <property type="protein sequence ID" value="SFQ36578.1"/>
    <property type="molecule type" value="Genomic_DNA"/>
</dbReference>
<dbReference type="InterPro" id="IPR017853">
    <property type="entry name" value="GH"/>
</dbReference>
<dbReference type="InterPro" id="IPR013783">
    <property type="entry name" value="Ig-like_fold"/>
</dbReference>
<dbReference type="AlphaFoldDB" id="A0A1I5XXA1"/>
<dbReference type="PRINTS" id="PR00133">
    <property type="entry name" value="GLHYDRLASE3"/>
</dbReference>
<evidence type="ECO:0000259" key="3">
    <source>
        <dbReference type="SMART" id="SM01217"/>
    </source>
</evidence>
<dbReference type="InterPro" id="IPR036962">
    <property type="entry name" value="Glyco_hydro_3_N_sf"/>
</dbReference>
<evidence type="ECO:0000313" key="4">
    <source>
        <dbReference type="EMBL" id="SFQ36578.1"/>
    </source>
</evidence>
<dbReference type="PANTHER" id="PTHR42715">
    <property type="entry name" value="BETA-GLUCOSIDASE"/>
    <property type="match status" value="1"/>
</dbReference>
<sequence>MVGKEVVQLYYSAPQGLLGKPKKALGDFEKTKELLPFESQILTLRVSEYELSSYDDLGKISEAAYVLEKGTYEFYIGANVRDAKKTEFSYENPADKVIVQLSHKVAPVSLKERMLSDGSYEMLPLGEDRDINECAFEKMKAGTEEALLPAQKGFPIRSFVNPYKEGARSFDEVAEGKVTLDEFISQLSDDELMDLVGGQPNVGVSNTFSFGNMPDYGVPSAATADGPAGVRIAAETGVLTTAFPCATTIACTWNKEIAEKIGFAGGEEIKENNLSVWLTPAINIHRNPMCGRNFEYYSEDPYLTGKMAAFLVCGIQKNHVGASVKHFACNNKETNRKHADSRVSERALREIYLRAFEIVVKEAQPYTIMSSYNAVNGYRASENKELLTGILRDEWHFEGLVTSDWWTRGEHYKELNAGNDLKMGNGFPDRLRKAMDMGVLRRDALETSAKRILRTILKFD</sequence>
<name>A0A1I5XXA1_9FIRM</name>
<accession>A0A1I5XXA1</accession>
<comment type="similarity">
    <text evidence="1">Belongs to the glycosyl hydrolase 3 family.</text>
</comment>
<proteinExistence type="inferred from homology"/>
<reference evidence="5" key="1">
    <citation type="submission" date="2016-10" db="EMBL/GenBank/DDBJ databases">
        <authorList>
            <person name="Varghese N."/>
            <person name="Submissions S."/>
        </authorList>
    </citation>
    <scope>NUCLEOTIDE SEQUENCE [LARGE SCALE GENOMIC DNA]</scope>
    <source>
        <strain evidence="5">P18</strain>
    </source>
</reference>
<dbReference type="InterPro" id="IPR001764">
    <property type="entry name" value="Glyco_hydro_3_N"/>
</dbReference>
<gene>
    <name evidence="4" type="ORF">SAMN04487928_13827</name>
</gene>
<dbReference type="Gene3D" id="2.60.40.10">
    <property type="entry name" value="Immunoglobulins"/>
    <property type="match status" value="1"/>
</dbReference>
<dbReference type="GO" id="GO:0005975">
    <property type="term" value="P:carbohydrate metabolic process"/>
    <property type="evidence" value="ECO:0007669"/>
    <property type="project" value="InterPro"/>
</dbReference>
<dbReference type="PANTHER" id="PTHR42715:SF10">
    <property type="entry name" value="BETA-GLUCOSIDASE"/>
    <property type="match status" value="1"/>
</dbReference>
<evidence type="ECO:0000256" key="2">
    <source>
        <dbReference type="ARBA" id="ARBA00022801"/>
    </source>
</evidence>
<dbReference type="SMART" id="SM01217">
    <property type="entry name" value="Fn3_like"/>
    <property type="match status" value="1"/>
</dbReference>
<keyword evidence="5" id="KW-1185">Reference proteome</keyword>
<dbReference type="InterPro" id="IPR026891">
    <property type="entry name" value="Fn3-like"/>
</dbReference>
<evidence type="ECO:0000313" key="5">
    <source>
        <dbReference type="Proteomes" id="UP000182624"/>
    </source>
</evidence>
<feature type="domain" description="Fibronectin type III-like" evidence="3">
    <location>
        <begin position="5"/>
        <end position="80"/>
    </location>
</feature>
<organism evidence="4 5">
    <name type="scientific">Butyrivibrio proteoclasticus</name>
    <dbReference type="NCBI Taxonomy" id="43305"/>
    <lineage>
        <taxon>Bacteria</taxon>
        <taxon>Bacillati</taxon>
        <taxon>Bacillota</taxon>
        <taxon>Clostridia</taxon>
        <taxon>Lachnospirales</taxon>
        <taxon>Lachnospiraceae</taxon>
        <taxon>Butyrivibrio</taxon>
    </lineage>
</organism>